<dbReference type="CDD" id="cd11655">
    <property type="entry name" value="rap1_myb-like"/>
    <property type="match status" value="1"/>
</dbReference>
<feature type="compositionally biased region" description="Polar residues" evidence="1">
    <location>
        <begin position="688"/>
        <end position="705"/>
    </location>
</feature>
<feature type="compositionally biased region" description="Basic and acidic residues" evidence="1">
    <location>
        <begin position="309"/>
        <end position="321"/>
    </location>
</feature>
<evidence type="ECO:0000313" key="2">
    <source>
        <dbReference type="EMBL" id="ODN88771.1"/>
    </source>
</evidence>
<keyword evidence="3" id="KW-1185">Reference proteome</keyword>
<gene>
    <name evidence="2" type="ORF">L198_06573</name>
</gene>
<dbReference type="EMBL" id="AWGH01000024">
    <property type="protein sequence ID" value="ODN88771.1"/>
    <property type="molecule type" value="Genomic_DNA"/>
</dbReference>
<organism evidence="2 3">
    <name type="scientific">Cryptococcus wingfieldii CBS 7118</name>
    <dbReference type="NCBI Taxonomy" id="1295528"/>
    <lineage>
        <taxon>Eukaryota</taxon>
        <taxon>Fungi</taxon>
        <taxon>Dikarya</taxon>
        <taxon>Basidiomycota</taxon>
        <taxon>Agaricomycotina</taxon>
        <taxon>Tremellomycetes</taxon>
        <taxon>Tremellales</taxon>
        <taxon>Cryptococcaceae</taxon>
        <taxon>Cryptococcus</taxon>
    </lineage>
</organism>
<protein>
    <recommendedName>
        <fullName evidence="4">BRCT domain-containing protein</fullName>
    </recommendedName>
</protein>
<dbReference type="RefSeq" id="XP_019029329.1">
    <property type="nucleotide sequence ID" value="XM_019178628.1"/>
</dbReference>
<dbReference type="GeneID" id="30195785"/>
<name>A0A1E3IM33_9TREE</name>
<proteinExistence type="predicted"/>
<accession>A0A1E3IM33</accession>
<evidence type="ECO:0008006" key="4">
    <source>
        <dbReference type="Google" id="ProtNLM"/>
    </source>
</evidence>
<comment type="caution">
    <text evidence="2">The sequence shown here is derived from an EMBL/GenBank/DDBJ whole genome shotgun (WGS) entry which is preliminary data.</text>
</comment>
<feature type="compositionally biased region" description="Acidic residues" evidence="1">
    <location>
        <begin position="333"/>
        <end position="344"/>
    </location>
</feature>
<dbReference type="AlphaFoldDB" id="A0A1E3IM33"/>
<feature type="compositionally biased region" description="Polar residues" evidence="1">
    <location>
        <begin position="491"/>
        <end position="503"/>
    </location>
</feature>
<feature type="region of interest" description="Disordered" evidence="1">
    <location>
        <begin position="659"/>
        <end position="731"/>
    </location>
</feature>
<evidence type="ECO:0000313" key="3">
    <source>
        <dbReference type="Proteomes" id="UP000094819"/>
    </source>
</evidence>
<reference evidence="2 3" key="1">
    <citation type="submission" date="2016-06" db="EMBL/GenBank/DDBJ databases">
        <title>Evolution of pathogenesis and genome organization in the Tremellales.</title>
        <authorList>
            <person name="Cuomo C."/>
            <person name="Litvintseva A."/>
            <person name="Heitman J."/>
            <person name="Chen Y."/>
            <person name="Sun S."/>
            <person name="Springer D."/>
            <person name="Dromer F."/>
            <person name="Young S."/>
            <person name="Zeng Q."/>
            <person name="Chapman S."/>
            <person name="Gujja S."/>
            <person name="Saif S."/>
            <person name="Birren B."/>
        </authorList>
    </citation>
    <scope>NUCLEOTIDE SEQUENCE [LARGE SCALE GENOMIC DNA]</scope>
    <source>
        <strain evidence="2 3">CBS 7118</strain>
    </source>
</reference>
<feature type="compositionally biased region" description="Polar residues" evidence="1">
    <location>
        <begin position="409"/>
        <end position="425"/>
    </location>
</feature>
<feature type="region of interest" description="Disordered" evidence="1">
    <location>
        <begin position="760"/>
        <end position="840"/>
    </location>
</feature>
<feature type="compositionally biased region" description="Basic and acidic residues" evidence="1">
    <location>
        <begin position="364"/>
        <end position="376"/>
    </location>
</feature>
<evidence type="ECO:0000256" key="1">
    <source>
        <dbReference type="SAM" id="MobiDB-lite"/>
    </source>
</evidence>
<feature type="region of interest" description="Disordered" evidence="1">
    <location>
        <begin position="309"/>
        <end position="623"/>
    </location>
</feature>
<dbReference type="Gene3D" id="1.10.10.60">
    <property type="entry name" value="Homeodomain-like"/>
    <property type="match status" value="1"/>
</dbReference>
<dbReference type="OrthoDB" id="435460at2759"/>
<feature type="region of interest" description="Disordered" evidence="1">
    <location>
        <begin position="208"/>
        <end position="238"/>
    </location>
</feature>
<dbReference type="Proteomes" id="UP000094819">
    <property type="component" value="Unassembled WGS sequence"/>
</dbReference>
<feature type="compositionally biased region" description="Polar residues" evidence="1">
    <location>
        <begin position="463"/>
        <end position="483"/>
    </location>
</feature>
<feature type="compositionally biased region" description="Polar residues" evidence="1">
    <location>
        <begin position="659"/>
        <end position="668"/>
    </location>
</feature>
<feature type="compositionally biased region" description="Pro residues" evidence="1">
    <location>
        <begin position="822"/>
        <end position="833"/>
    </location>
</feature>
<feature type="compositionally biased region" description="Polar residues" evidence="1">
    <location>
        <begin position="514"/>
        <end position="525"/>
    </location>
</feature>
<sequence>MSEPTPLKDVLPGEFICLAQGQFSALVVNLIHGMIQELGATVSTDKKSSTILLTNPSHQSFRDSPHLFQPNAHSEPKIYPYHWLAWCKDQRRHTPLTDLRPEKPLFTYPARSEDWRPLRAYVSLNLHKNKGEDDGRAARQNCSRDLLLHGALIVSKRADADILVVERATEFYKIAKAENKKAGRSWQRFAERSWVNGTLRTGKMEWWRAKRDQKEDSGEESFGDEPLVQRGPGRPVGAARVDYKPDDDDFLCRWLAAHFGSSGSFSSRKTYDILVSDSARYPTAARHPPQSWHERFRKKGATLRERVHRYAREGVDKSLKTKKERRVSNVQEPSDEEDQLDSSDGEVAPEAGPSVVVGKGNGKRVQEDSPARETPVKKKKRQIALSDDEDNTGSPTKSRAPSKIPTPGRSRNQATTSQATPSQSAVVPPLRDEAPRAASSSPTRPFQSIPERQPAEELVPASIENSNSPLVPSSQASDENAATNDRVGQRTLRSSIAAASQADNAPKEPLFFNPSASPTEDQRQASNRRSRRLPSSSPDIDPLQRTPYNSPGRHTGRAEQREEESIDFGRVEPGVFDSLPTAEKVMAAEPSRPAEDETTSPRVVVSRRSRLSEASTAPGDDEHVETLMGLAEQSPTVSSQRLEVTDTVVAQEVRIVETGPSQSVSRQALPSPPTNIRPASELIRTRTTRLSPLNTSVNLPTTPHNGPSVDGPGSRSIPKGTDSNIPEASPLPAAIANARKKSRGPRRSLLQEQIAGSAIKRRRTLDRLSGVFTPGSGRKSARARSGHETSTEEDGELEMVDAGGSNTYEYVRGPPVSTLSTPPGPPAEPPVPPKPRHVPANEAERAEMFQKGQSVMEKVKARYKEKVEALARRYGVDKQEITVLLTKLAKTEFKGEQYWADVESRLDRVVAKV</sequence>